<keyword evidence="1" id="KW-0472">Membrane</keyword>
<keyword evidence="1" id="KW-0812">Transmembrane</keyword>
<feature type="transmembrane region" description="Helical" evidence="1">
    <location>
        <begin position="211"/>
        <end position="233"/>
    </location>
</feature>
<organism evidence="2 3">
    <name type="scientific">Negadavirga shengliensis</name>
    <dbReference type="NCBI Taxonomy" id="1389218"/>
    <lineage>
        <taxon>Bacteria</taxon>
        <taxon>Pseudomonadati</taxon>
        <taxon>Bacteroidota</taxon>
        <taxon>Cytophagia</taxon>
        <taxon>Cytophagales</taxon>
        <taxon>Cyclobacteriaceae</taxon>
        <taxon>Negadavirga</taxon>
    </lineage>
</organism>
<protein>
    <submittedName>
        <fullName evidence="2">DUF3307 domain-containing protein</fullName>
    </submittedName>
</protein>
<evidence type="ECO:0000313" key="3">
    <source>
        <dbReference type="Proteomes" id="UP001595818"/>
    </source>
</evidence>
<reference evidence="3" key="1">
    <citation type="journal article" date="2019" name="Int. J. Syst. Evol. Microbiol.">
        <title>The Global Catalogue of Microorganisms (GCM) 10K type strain sequencing project: providing services to taxonomists for standard genome sequencing and annotation.</title>
        <authorList>
            <consortium name="The Broad Institute Genomics Platform"/>
            <consortium name="The Broad Institute Genome Sequencing Center for Infectious Disease"/>
            <person name="Wu L."/>
            <person name="Ma J."/>
        </authorList>
    </citation>
    <scope>NUCLEOTIDE SEQUENCE [LARGE SCALE GENOMIC DNA]</scope>
    <source>
        <strain evidence="3">CGMCC 4.7466</strain>
    </source>
</reference>
<feature type="transmembrane region" description="Helical" evidence="1">
    <location>
        <begin position="171"/>
        <end position="191"/>
    </location>
</feature>
<dbReference type="Proteomes" id="UP001595818">
    <property type="component" value="Unassembled WGS sequence"/>
</dbReference>
<dbReference type="InterPro" id="IPR021737">
    <property type="entry name" value="Phage_phiKZ_Orf197"/>
</dbReference>
<evidence type="ECO:0000256" key="1">
    <source>
        <dbReference type="SAM" id="Phobius"/>
    </source>
</evidence>
<dbReference type="Pfam" id="PF11750">
    <property type="entry name" value="DUF3307"/>
    <property type="match status" value="1"/>
</dbReference>
<comment type="caution">
    <text evidence="2">The sequence shown here is derived from an EMBL/GenBank/DDBJ whole genome shotgun (WGS) entry which is preliminary data.</text>
</comment>
<dbReference type="EMBL" id="JBHSJJ010000016">
    <property type="protein sequence ID" value="MFC4874203.1"/>
    <property type="molecule type" value="Genomic_DNA"/>
</dbReference>
<evidence type="ECO:0000313" key="2">
    <source>
        <dbReference type="EMBL" id="MFC4874203.1"/>
    </source>
</evidence>
<sequence length="234" mass="27185">MILFIKLLLAHFIGDFFLQPGSWVEVKEKRKIKAYQLYIHALLHGMLVMLLVWDIQYWPWALFLAVSHWCIDVVKLYSQNENTKRLWFFLDQFAHVVIILLLVHFSGVDVLVYWKSWGEAEWLTFTAIVFLTIPASIVIKTIISKWDPLPHDDGTSSLQEAGKYIGILERLFVFVFIVSGRWEAIGFLVAAKSVFRFGDLRQSKDRKLTEYILIGTLLSFGLAILTGMVFLAWR</sequence>
<feature type="transmembrane region" description="Helical" evidence="1">
    <location>
        <begin position="120"/>
        <end position="139"/>
    </location>
</feature>
<accession>A0ABV9T666</accession>
<proteinExistence type="predicted"/>
<gene>
    <name evidence="2" type="ORF">ACFPFU_21035</name>
</gene>
<keyword evidence="3" id="KW-1185">Reference proteome</keyword>
<dbReference type="RefSeq" id="WP_377067822.1">
    <property type="nucleotide sequence ID" value="NZ_JBHSJJ010000016.1"/>
</dbReference>
<name>A0ABV9T666_9BACT</name>
<feature type="transmembrane region" description="Helical" evidence="1">
    <location>
        <begin position="89"/>
        <end position="114"/>
    </location>
</feature>
<keyword evidence="1" id="KW-1133">Transmembrane helix</keyword>
<feature type="transmembrane region" description="Helical" evidence="1">
    <location>
        <begin position="37"/>
        <end position="53"/>
    </location>
</feature>